<dbReference type="GO" id="GO:0004803">
    <property type="term" value="F:transposase activity"/>
    <property type="evidence" value="ECO:0007669"/>
    <property type="project" value="InterPro"/>
</dbReference>
<name>A0A101NJF7_9ACTN</name>
<evidence type="ECO:0000313" key="4">
    <source>
        <dbReference type="Proteomes" id="UP000053127"/>
    </source>
</evidence>
<dbReference type="PANTHER" id="PTHR37529">
    <property type="entry name" value="TRANSPOSASE INSG FOR INSERTION SEQUENCE ELEMENT IS4-RELATED"/>
    <property type="match status" value="1"/>
</dbReference>
<sequence length="549" mass="59671">MPKCATVDTTRTVTVASDVYAPGHLGELTQVLPFELVDSVLEETGATQRRLRLLPSRTGVYFVLALGLFDRVGARLVWDKMVAGLGKLPVVSPSEKALRDLRRRIGVAPLRALFEVLAGPLAQPRTPGVRYRKWRTVAFDGCSSLRVPDEERNRSWLGKTRARFGLAGYPALMLMTLVETGTRGLLGAAFGPSSTGENAYALRLVRLLKPDMLVLTDRGFDSGDFLEAAVASGAQLLARGKSTRRPPVLATLPDGSYLTQIYRLKLRVIEARVTVTGADGTVVSDHYRLVTTLTDPRTDPAEALISLYHERWEIESAYFALRHTLLRGRVLRSKDPVGIEQEMWALLVLYQAIRTVMVTAVETRQGADPDRASFTVALEAVRDSVTTATGVLPPATGPVDLVGHIGGAVLAGLLPHRRARFSARTVKSGISRYHTWNGEGRSRTSTNITAIVAKIHQPGPPRTTPTGPEDMGFPAPAPGRSTAVMAIMHSAPERAWRAADIGRPLGITNEKALNSFRVQLAKWARQGLLTKTAPATYRLASPTPLTPPP</sequence>
<gene>
    <name evidence="3" type="ORF">AQI95_43590</name>
</gene>
<dbReference type="NCBIfam" id="NF033592">
    <property type="entry name" value="transpos_IS4_1"/>
    <property type="match status" value="1"/>
</dbReference>
<dbReference type="Proteomes" id="UP000053127">
    <property type="component" value="Unassembled WGS sequence"/>
</dbReference>
<dbReference type="OrthoDB" id="477305at2"/>
<dbReference type="RefSeq" id="WP_067137005.1">
    <property type="nucleotide sequence ID" value="NZ_KQ948255.1"/>
</dbReference>
<evidence type="ECO:0000313" key="3">
    <source>
        <dbReference type="EMBL" id="KUM94290.1"/>
    </source>
</evidence>
<protein>
    <submittedName>
        <fullName evidence="3">Transposase</fullName>
    </submittedName>
</protein>
<dbReference type="Pfam" id="PF13006">
    <property type="entry name" value="Nterm_IS4"/>
    <property type="match status" value="1"/>
</dbReference>
<dbReference type="EMBL" id="LMWN01000124">
    <property type="protein sequence ID" value="KUM94290.1"/>
    <property type="molecule type" value="Genomic_DNA"/>
</dbReference>
<evidence type="ECO:0000259" key="2">
    <source>
        <dbReference type="Pfam" id="PF13006"/>
    </source>
</evidence>
<dbReference type="STRING" id="67386.AQI95_43590"/>
<dbReference type="GO" id="GO:0006313">
    <property type="term" value="P:DNA transposition"/>
    <property type="evidence" value="ECO:0007669"/>
    <property type="project" value="InterPro"/>
</dbReference>
<dbReference type="InterPro" id="IPR024473">
    <property type="entry name" value="Transposases_IS4_N"/>
</dbReference>
<dbReference type="SUPFAM" id="SSF53098">
    <property type="entry name" value="Ribonuclease H-like"/>
    <property type="match status" value="1"/>
</dbReference>
<dbReference type="Pfam" id="PF01609">
    <property type="entry name" value="DDE_Tnp_1"/>
    <property type="match status" value="1"/>
</dbReference>
<proteinExistence type="predicted"/>
<feature type="domain" description="Transposase IS4 N-terminal" evidence="2">
    <location>
        <begin position="23"/>
        <end position="115"/>
    </location>
</feature>
<dbReference type="InterPro" id="IPR002559">
    <property type="entry name" value="Transposase_11"/>
</dbReference>
<dbReference type="PANTHER" id="PTHR37529:SF1">
    <property type="entry name" value="TRANSPOSASE INSG FOR INSERTION SEQUENCE ELEMENT IS4-RELATED"/>
    <property type="match status" value="1"/>
</dbReference>
<dbReference type="InterPro" id="IPR047952">
    <property type="entry name" value="Transpos_IS4"/>
</dbReference>
<keyword evidence="4" id="KW-1185">Reference proteome</keyword>
<organism evidence="3 4">
    <name type="scientific">Streptomyces yokosukanensis</name>
    <dbReference type="NCBI Taxonomy" id="67386"/>
    <lineage>
        <taxon>Bacteria</taxon>
        <taxon>Bacillati</taxon>
        <taxon>Actinomycetota</taxon>
        <taxon>Actinomycetes</taxon>
        <taxon>Kitasatosporales</taxon>
        <taxon>Streptomycetaceae</taxon>
        <taxon>Streptomyces</taxon>
    </lineage>
</organism>
<feature type="domain" description="Transposase IS4-like" evidence="1">
    <location>
        <begin position="145"/>
        <end position="350"/>
    </location>
</feature>
<dbReference type="AlphaFoldDB" id="A0A101NJF7"/>
<comment type="caution">
    <text evidence="3">The sequence shown here is derived from an EMBL/GenBank/DDBJ whole genome shotgun (WGS) entry which is preliminary data.</text>
</comment>
<dbReference type="InterPro" id="IPR012337">
    <property type="entry name" value="RNaseH-like_sf"/>
</dbReference>
<dbReference type="GO" id="GO:0003677">
    <property type="term" value="F:DNA binding"/>
    <property type="evidence" value="ECO:0007669"/>
    <property type="project" value="InterPro"/>
</dbReference>
<accession>A0A101NJF7</accession>
<reference evidence="3 4" key="1">
    <citation type="submission" date="2015-10" db="EMBL/GenBank/DDBJ databases">
        <title>Draft genome sequence of Streptomyces yokosukanensis DSM 40224, type strain for the species Streptomyces yokosukanensis.</title>
        <authorList>
            <person name="Ruckert C."/>
            <person name="Winkler A."/>
            <person name="Kalinowski J."/>
            <person name="Kampfer P."/>
            <person name="Glaeser S."/>
        </authorList>
    </citation>
    <scope>NUCLEOTIDE SEQUENCE [LARGE SCALE GENOMIC DNA]</scope>
    <source>
        <strain evidence="3 4">DSM 40224</strain>
    </source>
</reference>
<evidence type="ECO:0000259" key="1">
    <source>
        <dbReference type="Pfam" id="PF01609"/>
    </source>
</evidence>